<evidence type="ECO:0000256" key="1">
    <source>
        <dbReference type="ARBA" id="ARBA00004167"/>
    </source>
</evidence>
<dbReference type="PANTHER" id="PTHR15549:SF26">
    <property type="entry name" value="AXIAL BUDDING PATTERN PROTEIN 2-RELATED"/>
    <property type="match status" value="1"/>
</dbReference>
<feature type="compositionally biased region" description="Low complexity" evidence="5">
    <location>
        <begin position="192"/>
        <end position="210"/>
    </location>
</feature>
<comment type="subcellular location">
    <subcellularLocation>
        <location evidence="1">Membrane</location>
        <topology evidence="1">Single-pass membrane protein</topology>
    </subcellularLocation>
</comment>
<feature type="compositionally biased region" description="Polar residues" evidence="5">
    <location>
        <begin position="279"/>
        <end position="307"/>
    </location>
</feature>
<dbReference type="EMBL" id="KN831973">
    <property type="protein sequence ID" value="KIO04007.1"/>
    <property type="molecule type" value="Genomic_DNA"/>
</dbReference>
<keyword evidence="2 6" id="KW-0812">Transmembrane</keyword>
<feature type="chain" id="PRO_5002166319" evidence="7">
    <location>
        <begin position="25"/>
        <end position="444"/>
    </location>
</feature>
<keyword evidence="7" id="KW-0732">Signal</keyword>
<gene>
    <name evidence="8" type="ORF">M404DRAFT_1000841</name>
</gene>
<keyword evidence="4 6" id="KW-0472">Membrane</keyword>
<dbReference type="InParanoid" id="A0A0C3K3B5"/>
<evidence type="ECO:0000256" key="5">
    <source>
        <dbReference type="SAM" id="MobiDB-lite"/>
    </source>
</evidence>
<organism evidence="8 9">
    <name type="scientific">Pisolithus tinctorius Marx 270</name>
    <dbReference type="NCBI Taxonomy" id="870435"/>
    <lineage>
        <taxon>Eukaryota</taxon>
        <taxon>Fungi</taxon>
        <taxon>Dikarya</taxon>
        <taxon>Basidiomycota</taxon>
        <taxon>Agaricomycotina</taxon>
        <taxon>Agaricomycetes</taxon>
        <taxon>Agaricomycetidae</taxon>
        <taxon>Boletales</taxon>
        <taxon>Sclerodermatineae</taxon>
        <taxon>Pisolithaceae</taxon>
        <taxon>Pisolithus</taxon>
    </lineage>
</organism>
<sequence length="444" mass="47461">MFTLHQSAWRFLFALAVISRSAWADYYIDDTNATLTYSSGPNAAWGPFAAGAETLQLLLPNGTYQTIDPFVCYNHTYRYAACFSTDACILEMPFTGSGITVFVYQAGPVGINASISIDGGHNETNVLSAPPAPNYEIANVSMFDVQELATGPHTLWMTVNDLFGSYSGMMFDYAYVNETIVSAAEASAAATTTSSTSSLPSSSISSTATANPTGSASNSHSINVGAIVGGVLGGVALITFGVIATLCLRRRKRSDQVNFPEGDVQPYNPYTLYDPPISEVQTSYNPSTGPSSTYYAGPLSSTSTPLTPNRRHPLADTSADFTPLPLTSPNPPLSQTASSSSLGRDRKTQFVSSNPPLRQPSPDDSRVVENSAQELPPSLTDEQADFITGLYNNNIPAPVVARVLQRMLVDRQAGIREWESELGLTRSHSIATTAPPSYDAANRI</sequence>
<dbReference type="OrthoDB" id="2872628at2759"/>
<accession>A0A0C3K3B5</accession>
<reference evidence="8 9" key="1">
    <citation type="submission" date="2014-04" db="EMBL/GenBank/DDBJ databases">
        <authorList>
            <consortium name="DOE Joint Genome Institute"/>
            <person name="Kuo A."/>
            <person name="Kohler A."/>
            <person name="Costa M.D."/>
            <person name="Nagy L.G."/>
            <person name="Floudas D."/>
            <person name="Copeland A."/>
            <person name="Barry K.W."/>
            <person name="Cichocki N."/>
            <person name="Veneault-Fourrey C."/>
            <person name="LaButti K."/>
            <person name="Lindquist E.A."/>
            <person name="Lipzen A."/>
            <person name="Lundell T."/>
            <person name="Morin E."/>
            <person name="Murat C."/>
            <person name="Sun H."/>
            <person name="Tunlid A."/>
            <person name="Henrissat B."/>
            <person name="Grigoriev I.V."/>
            <person name="Hibbett D.S."/>
            <person name="Martin F."/>
            <person name="Nordberg H.P."/>
            <person name="Cantor M.N."/>
            <person name="Hua S.X."/>
        </authorList>
    </citation>
    <scope>NUCLEOTIDE SEQUENCE [LARGE SCALE GENOMIC DNA]</scope>
    <source>
        <strain evidence="8 9">Marx 270</strain>
    </source>
</reference>
<dbReference type="Proteomes" id="UP000054217">
    <property type="component" value="Unassembled WGS sequence"/>
</dbReference>
<evidence type="ECO:0000256" key="6">
    <source>
        <dbReference type="SAM" id="Phobius"/>
    </source>
</evidence>
<evidence type="ECO:0000313" key="9">
    <source>
        <dbReference type="Proteomes" id="UP000054217"/>
    </source>
</evidence>
<evidence type="ECO:0000313" key="8">
    <source>
        <dbReference type="EMBL" id="KIO04007.1"/>
    </source>
</evidence>
<dbReference type="GO" id="GO:0071944">
    <property type="term" value="C:cell periphery"/>
    <property type="evidence" value="ECO:0007669"/>
    <property type="project" value="UniProtKB-ARBA"/>
</dbReference>
<evidence type="ECO:0000256" key="2">
    <source>
        <dbReference type="ARBA" id="ARBA00022692"/>
    </source>
</evidence>
<feature type="region of interest" description="Disordered" evidence="5">
    <location>
        <begin position="192"/>
        <end position="219"/>
    </location>
</feature>
<dbReference type="GO" id="GO:0016020">
    <property type="term" value="C:membrane"/>
    <property type="evidence" value="ECO:0007669"/>
    <property type="project" value="UniProtKB-SubCell"/>
</dbReference>
<protein>
    <submittedName>
        <fullName evidence="8">Uncharacterized protein</fullName>
    </submittedName>
</protein>
<evidence type="ECO:0000256" key="4">
    <source>
        <dbReference type="ARBA" id="ARBA00023136"/>
    </source>
</evidence>
<keyword evidence="3 6" id="KW-1133">Transmembrane helix</keyword>
<feature type="transmembrane region" description="Helical" evidence="6">
    <location>
        <begin position="224"/>
        <end position="248"/>
    </location>
</feature>
<reference evidence="9" key="2">
    <citation type="submission" date="2015-01" db="EMBL/GenBank/DDBJ databases">
        <title>Evolutionary Origins and Diversification of the Mycorrhizal Mutualists.</title>
        <authorList>
            <consortium name="DOE Joint Genome Institute"/>
            <consortium name="Mycorrhizal Genomics Consortium"/>
            <person name="Kohler A."/>
            <person name="Kuo A."/>
            <person name="Nagy L.G."/>
            <person name="Floudas D."/>
            <person name="Copeland A."/>
            <person name="Barry K.W."/>
            <person name="Cichocki N."/>
            <person name="Veneault-Fourrey C."/>
            <person name="LaButti K."/>
            <person name="Lindquist E.A."/>
            <person name="Lipzen A."/>
            <person name="Lundell T."/>
            <person name="Morin E."/>
            <person name="Murat C."/>
            <person name="Riley R."/>
            <person name="Ohm R."/>
            <person name="Sun H."/>
            <person name="Tunlid A."/>
            <person name="Henrissat B."/>
            <person name="Grigoriev I.V."/>
            <person name="Hibbett D.S."/>
            <person name="Martin F."/>
        </authorList>
    </citation>
    <scope>NUCLEOTIDE SEQUENCE [LARGE SCALE GENOMIC DNA]</scope>
    <source>
        <strain evidence="9">Marx 270</strain>
    </source>
</reference>
<dbReference type="InterPro" id="IPR051694">
    <property type="entry name" value="Immunoregulatory_rcpt-like"/>
</dbReference>
<feature type="signal peptide" evidence="7">
    <location>
        <begin position="1"/>
        <end position="24"/>
    </location>
</feature>
<evidence type="ECO:0000256" key="7">
    <source>
        <dbReference type="SAM" id="SignalP"/>
    </source>
</evidence>
<dbReference type="HOGENOM" id="CLU_612591_0_0_1"/>
<dbReference type="AlphaFoldDB" id="A0A0C3K3B5"/>
<proteinExistence type="predicted"/>
<dbReference type="PANTHER" id="PTHR15549">
    <property type="entry name" value="PAIRED IMMUNOGLOBULIN-LIKE TYPE 2 RECEPTOR"/>
    <property type="match status" value="1"/>
</dbReference>
<evidence type="ECO:0000256" key="3">
    <source>
        <dbReference type="ARBA" id="ARBA00022989"/>
    </source>
</evidence>
<keyword evidence="9" id="KW-1185">Reference proteome</keyword>
<dbReference type="Gene3D" id="2.60.120.260">
    <property type="entry name" value="Galactose-binding domain-like"/>
    <property type="match status" value="1"/>
</dbReference>
<name>A0A0C3K3B5_PISTI</name>
<feature type="region of interest" description="Disordered" evidence="5">
    <location>
        <begin position="258"/>
        <end position="370"/>
    </location>
</feature>